<feature type="compositionally biased region" description="Polar residues" evidence="1">
    <location>
        <begin position="255"/>
        <end position="271"/>
    </location>
</feature>
<feature type="region of interest" description="Disordered" evidence="1">
    <location>
        <begin position="249"/>
        <end position="284"/>
    </location>
</feature>
<dbReference type="EMBL" id="SCLC01000001">
    <property type="protein sequence ID" value="MBF4433228.1"/>
    <property type="molecule type" value="Genomic_DNA"/>
</dbReference>
<proteinExistence type="predicted"/>
<evidence type="ECO:0000313" key="2">
    <source>
        <dbReference type="EMBL" id="MBF4433228.1"/>
    </source>
</evidence>
<evidence type="ECO:0000313" key="3">
    <source>
        <dbReference type="Proteomes" id="UP000786185"/>
    </source>
</evidence>
<protein>
    <submittedName>
        <fullName evidence="2">ATPase</fullName>
    </submittedName>
</protein>
<comment type="caution">
    <text evidence="2">The sequence shown here is derived from an EMBL/GenBank/DDBJ whole genome shotgun (WGS) entry which is preliminary data.</text>
</comment>
<reference evidence="2" key="1">
    <citation type="journal article" date="2021" name="PeerJ">
        <title>Analysis of 44 Vibrio anguillarum genomes reveals high genetic diversity.</title>
        <authorList>
            <person name="Hansen M.J."/>
            <person name="Dalsgaard I."/>
        </authorList>
    </citation>
    <scope>NUCLEOTIDE SEQUENCE</scope>
    <source>
        <strain evidence="2">850617-1/1</strain>
    </source>
</reference>
<dbReference type="AlphaFoldDB" id="A0AAW4BEI9"/>
<evidence type="ECO:0000256" key="1">
    <source>
        <dbReference type="SAM" id="MobiDB-lite"/>
    </source>
</evidence>
<organism evidence="2 3">
    <name type="scientific">Vibrio anguillarum</name>
    <name type="common">Listonella anguillarum</name>
    <dbReference type="NCBI Taxonomy" id="55601"/>
    <lineage>
        <taxon>Bacteria</taxon>
        <taxon>Pseudomonadati</taxon>
        <taxon>Pseudomonadota</taxon>
        <taxon>Gammaproteobacteria</taxon>
        <taxon>Vibrionales</taxon>
        <taxon>Vibrionaceae</taxon>
        <taxon>Vibrio</taxon>
    </lineage>
</organism>
<dbReference type="Proteomes" id="UP000786185">
    <property type="component" value="Unassembled WGS sequence"/>
</dbReference>
<gene>
    <name evidence="2" type="ORF">ERJ77_01700</name>
</gene>
<sequence length="284" mass="31719">MSRLFDVVREMSGHSASISIPRPYIKFCDGNHTHAAVLSQLVFWSSTKPNGAWFYKSNDELGAELCLTNDQVRYAIRQLKTRLGDVIQSKVKKANGVPTTHYLIDGNKLVEMLFPSSESNSQLELVILPDGNGNITESICEDSHIQGSGNITESINRSLPDTNKQIINVPSKLETDEPILFEIPLKGKTKSHQVTQSQLIELAQLYPAVDVQQQIRNMIGWCKANPTRQKTSAGIQRFIHSWLCKEQDRGHSKPQGYQSSPDFHSGDSTWANGLDLGGDHEAYR</sequence>
<accession>A0AAW4BEI9</accession>
<name>A0AAW4BEI9_VIBAN</name>